<evidence type="ECO:0000256" key="2">
    <source>
        <dbReference type="ARBA" id="ARBA00022553"/>
    </source>
</evidence>
<evidence type="ECO:0000259" key="3">
    <source>
        <dbReference type="PROSITE" id="PS50075"/>
    </source>
</evidence>
<proteinExistence type="predicted"/>
<keyword evidence="2" id="KW-0597">Phosphoprotein</keyword>
<keyword evidence="1" id="KW-0596">Phosphopantetheine</keyword>
<organism evidence="4 5">
    <name type="scientific">Streptomyces poriferorum</name>
    <dbReference type="NCBI Taxonomy" id="2798799"/>
    <lineage>
        <taxon>Bacteria</taxon>
        <taxon>Bacillati</taxon>
        <taxon>Actinomycetota</taxon>
        <taxon>Actinomycetes</taxon>
        <taxon>Kitasatosporales</taxon>
        <taxon>Streptomycetaceae</taxon>
        <taxon>Streptomyces</taxon>
    </lineage>
</organism>
<accession>A0ABY9IFY3</accession>
<keyword evidence="5" id="KW-1185">Reference proteome</keyword>
<dbReference type="EMBL" id="CP120988">
    <property type="protein sequence ID" value="WLQ54111.1"/>
    <property type="molecule type" value="Genomic_DNA"/>
</dbReference>
<dbReference type="InterPro" id="IPR006162">
    <property type="entry name" value="Ppantetheine_attach_site"/>
</dbReference>
<sequence>MPDFGRDEDILAKCAEILGVESIAVHDDFFGVGGDSLDAAEVSEMLTAETGQDVAMELVLGSPTFGDMLKSLRG</sequence>
<evidence type="ECO:0000256" key="1">
    <source>
        <dbReference type="ARBA" id="ARBA00022450"/>
    </source>
</evidence>
<dbReference type="PROSITE" id="PS00012">
    <property type="entry name" value="PHOSPHOPANTETHEINE"/>
    <property type="match status" value="1"/>
</dbReference>
<evidence type="ECO:0000313" key="4">
    <source>
        <dbReference type="EMBL" id="WLQ54111.1"/>
    </source>
</evidence>
<dbReference type="RefSeq" id="WP_219567184.1">
    <property type="nucleotide sequence ID" value="NZ_CP120988.1"/>
</dbReference>
<protein>
    <submittedName>
        <fullName evidence="4">Acyl carrier protein</fullName>
    </submittedName>
</protein>
<reference evidence="4 5" key="1">
    <citation type="submission" date="2023-03" db="EMBL/GenBank/DDBJ databases">
        <title>Isolation and description of six Streptomyces strains from soil environments, able to metabolize different microbial glucans.</title>
        <authorList>
            <person name="Widen T."/>
            <person name="Larsbrink J."/>
        </authorList>
    </citation>
    <scope>NUCLEOTIDE SEQUENCE [LARGE SCALE GENOMIC DNA]</scope>
    <source>
        <strain evidence="4 5">Alt2</strain>
    </source>
</reference>
<dbReference type="InterPro" id="IPR009081">
    <property type="entry name" value="PP-bd_ACP"/>
</dbReference>
<feature type="domain" description="Carrier" evidence="3">
    <location>
        <begin position="1"/>
        <end position="74"/>
    </location>
</feature>
<gene>
    <name evidence="4" type="ORF">P8A19_01015</name>
</gene>
<name>A0ABY9IFY3_9ACTN</name>
<dbReference type="PROSITE" id="PS50075">
    <property type="entry name" value="CARRIER"/>
    <property type="match status" value="1"/>
</dbReference>
<dbReference type="Proteomes" id="UP001235744">
    <property type="component" value="Chromosome"/>
</dbReference>
<dbReference type="Pfam" id="PF00550">
    <property type="entry name" value="PP-binding"/>
    <property type="match status" value="1"/>
</dbReference>
<evidence type="ECO:0000313" key="5">
    <source>
        <dbReference type="Proteomes" id="UP001235744"/>
    </source>
</evidence>